<name>A0A146KDA8_9EUKA</name>
<evidence type="ECO:0000313" key="3">
    <source>
        <dbReference type="EMBL" id="JAP94810.1"/>
    </source>
</evidence>
<dbReference type="InterPro" id="IPR051578">
    <property type="entry name" value="GDPD"/>
</dbReference>
<dbReference type="PROSITE" id="PS51704">
    <property type="entry name" value="GP_PDE"/>
    <property type="match status" value="1"/>
</dbReference>
<dbReference type="Gene3D" id="3.20.20.190">
    <property type="entry name" value="Phosphatidylinositol (PI) phosphodiesterase"/>
    <property type="match status" value="1"/>
</dbReference>
<dbReference type="PANTHER" id="PTHR22958">
    <property type="entry name" value="GLYCEROPHOSPHORYL DIESTER PHOSPHODIESTERASE"/>
    <property type="match status" value="1"/>
</dbReference>
<accession>A0A146KDA8</accession>
<sequence length="185" mass="21539">DDFALLVSNYNQYGHSKENFILEFSSFYPPVSSNKLDFFILPKPQYFHFSINDQQFDFQQYKIQNQQAFCLLDFRFQLFNIHPEATELVKTKSPISSIFTTKRLITGHRGWGKNPMTAIHENTLFSFKQILQICDGSEFDVLMTRDRQLVITHDLGVESMHGQIAVNSLSLEQFQQIELCNSTKP</sequence>
<evidence type="ECO:0000259" key="2">
    <source>
        <dbReference type="PROSITE" id="PS51704"/>
    </source>
</evidence>
<dbReference type="GO" id="GO:0008081">
    <property type="term" value="F:phosphoric diester hydrolase activity"/>
    <property type="evidence" value="ECO:0007669"/>
    <property type="project" value="InterPro"/>
</dbReference>
<dbReference type="Pfam" id="PF03009">
    <property type="entry name" value="GDPD"/>
    <property type="match status" value="1"/>
</dbReference>
<dbReference type="InterPro" id="IPR030395">
    <property type="entry name" value="GP_PDE_dom"/>
</dbReference>
<proteinExistence type="predicted"/>
<evidence type="ECO:0000256" key="1">
    <source>
        <dbReference type="ARBA" id="ARBA00022801"/>
    </source>
</evidence>
<dbReference type="PANTHER" id="PTHR22958:SF1">
    <property type="entry name" value="GLYCEROPHOSPHOCHOLINE PHOSPHODIESTERASE GPCPD1"/>
    <property type="match status" value="1"/>
</dbReference>
<feature type="non-terminal residue" evidence="3">
    <location>
        <position position="185"/>
    </location>
</feature>
<feature type="non-terminal residue" evidence="3">
    <location>
        <position position="1"/>
    </location>
</feature>
<gene>
    <name evidence="3" type="ORF">TPC1_12406</name>
</gene>
<protein>
    <submittedName>
        <fullName evidence="3">Glycerophosphoryldiester phosphodiesterase</fullName>
    </submittedName>
</protein>
<organism evidence="3">
    <name type="scientific">Trepomonas sp. PC1</name>
    <dbReference type="NCBI Taxonomy" id="1076344"/>
    <lineage>
        <taxon>Eukaryota</taxon>
        <taxon>Metamonada</taxon>
        <taxon>Diplomonadida</taxon>
        <taxon>Hexamitidae</taxon>
        <taxon>Hexamitinae</taxon>
        <taxon>Trepomonas</taxon>
    </lineage>
</organism>
<reference evidence="3" key="1">
    <citation type="submission" date="2015-07" db="EMBL/GenBank/DDBJ databases">
        <title>Adaptation to a free-living lifestyle via gene acquisitions in the diplomonad Trepomonas sp. PC1.</title>
        <authorList>
            <person name="Xu F."/>
            <person name="Jerlstrom-Hultqvist J."/>
            <person name="Kolisko M."/>
            <person name="Simpson A.G.B."/>
            <person name="Roger A.J."/>
            <person name="Svard S.G."/>
            <person name="Andersson J.O."/>
        </authorList>
    </citation>
    <scope>NUCLEOTIDE SEQUENCE</scope>
    <source>
        <strain evidence="3">PC1</strain>
    </source>
</reference>
<dbReference type="EMBL" id="GDID01001796">
    <property type="protein sequence ID" value="JAP94810.1"/>
    <property type="molecule type" value="Transcribed_RNA"/>
</dbReference>
<dbReference type="GO" id="GO:0046475">
    <property type="term" value="P:glycerophospholipid catabolic process"/>
    <property type="evidence" value="ECO:0007669"/>
    <property type="project" value="TreeGrafter"/>
</dbReference>
<keyword evidence="1" id="KW-0378">Hydrolase</keyword>
<dbReference type="InterPro" id="IPR017946">
    <property type="entry name" value="PLC-like_Pdiesterase_TIM-brl"/>
</dbReference>
<dbReference type="SUPFAM" id="SSF51695">
    <property type="entry name" value="PLC-like phosphodiesterases"/>
    <property type="match status" value="1"/>
</dbReference>
<feature type="domain" description="GP-PDE" evidence="2">
    <location>
        <begin position="102"/>
        <end position="185"/>
    </location>
</feature>
<dbReference type="AlphaFoldDB" id="A0A146KDA8"/>